<reference evidence="1" key="1">
    <citation type="journal article" date="2014" name="Front. Microbiol.">
        <title>High frequency of phylogenetically diverse reductive dehalogenase-homologous genes in deep subseafloor sedimentary metagenomes.</title>
        <authorList>
            <person name="Kawai M."/>
            <person name="Futagami T."/>
            <person name="Toyoda A."/>
            <person name="Takaki Y."/>
            <person name="Nishi S."/>
            <person name="Hori S."/>
            <person name="Arai W."/>
            <person name="Tsubouchi T."/>
            <person name="Morono Y."/>
            <person name="Uchiyama I."/>
            <person name="Ito T."/>
            <person name="Fujiyama A."/>
            <person name="Inagaki F."/>
            <person name="Takami H."/>
        </authorList>
    </citation>
    <scope>NUCLEOTIDE SEQUENCE</scope>
    <source>
        <strain evidence="1">Expedition CK06-06</strain>
    </source>
</reference>
<dbReference type="PANTHER" id="PTHR42855">
    <property type="entry name" value="ABC TRANSPORTER ATP-BINDING SUBUNIT"/>
    <property type="match status" value="1"/>
</dbReference>
<dbReference type="InterPro" id="IPR027417">
    <property type="entry name" value="P-loop_NTPase"/>
</dbReference>
<evidence type="ECO:0000313" key="1">
    <source>
        <dbReference type="EMBL" id="GAH83203.1"/>
    </source>
</evidence>
<comment type="caution">
    <text evidence="1">The sequence shown here is derived from an EMBL/GenBank/DDBJ whole genome shotgun (WGS) entry which is preliminary data.</text>
</comment>
<organism evidence="1">
    <name type="scientific">marine sediment metagenome</name>
    <dbReference type="NCBI Taxonomy" id="412755"/>
    <lineage>
        <taxon>unclassified sequences</taxon>
        <taxon>metagenomes</taxon>
        <taxon>ecological metagenomes</taxon>
    </lineage>
</organism>
<proteinExistence type="predicted"/>
<evidence type="ECO:0008006" key="2">
    <source>
        <dbReference type="Google" id="ProtNLM"/>
    </source>
</evidence>
<dbReference type="EMBL" id="BARU01043610">
    <property type="protein sequence ID" value="GAH83203.1"/>
    <property type="molecule type" value="Genomic_DNA"/>
</dbReference>
<gene>
    <name evidence="1" type="ORF">S03H2_66741</name>
</gene>
<dbReference type="InterPro" id="IPR051309">
    <property type="entry name" value="ABCF_ATPase"/>
</dbReference>
<protein>
    <recommendedName>
        <fullName evidence="2">ABC transporter domain-containing protein</fullName>
    </recommendedName>
</protein>
<feature type="non-terminal residue" evidence="1">
    <location>
        <position position="38"/>
    </location>
</feature>
<dbReference type="SUPFAM" id="SSF52540">
    <property type="entry name" value="P-loop containing nucleoside triphosphate hydrolases"/>
    <property type="match status" value="1"/>
</dbReference>
<dbReference type="Gene3D" id="3.40.50.300">
    <property type="entry name" value="P-loop containing nucleotide triphosphate hydrolases"/>
    <property type="match status" value="1"/>
</dbReference>
<accession>X1KMC6</accession>
<dbReference type="AlphaFoldDB" id="X1KMC6"/>
<name>X1KMC6_9ZZZZ</name>
<sequence length="38" mass="4347">MRIILASILLSSPDIVLLDEPTNHLDTESLEWLEGWLL</sequence>
<dbReference type="PANTHER" id="PTHR42855:SF1">
    <property type="entry name" value="ABC TRANSPORTER DOMAIN-CONTAINING PROTEIN"/>
    <property type="match status" value="1"/>
</dbReference>